<evidence type="ECO:0000259" key="2">
    <source>
        <dbReference type="PROSITE" id="PS50056"/>
    </source>
</evidence>
<accession>A0A6G8S4Q4</accession>
<feature type="transmembrane region" description="Helical" evidence="1">
    <location>
        <begin position="277"/>
        <end position="295"/>
    </location>
</feature>
<dbReference type="AlphaFoldDB" id="A0A6G8S4Q4"/>
<evidence type="ECO:0000313" key="3">
    <source>
        <dbReference type="EMBL" id="QIO09147.1"/>
    </source>
</evidence>
<dbReference type="Gene3D" id="3.90.190.10">
    <property type="entry name" value="Protein tyrosine phosphatase superfamily"/>
    <property type="match status" value="1"/>
</dbReference>
<dbReference type="PANTHER" id="PTHR47216:SF4">
    <property type="entry name" value="OS01G0859400 PROTEIN"/>
    <property type="match status" value="1"/>
</dbReference>
<keyword evidence="1" id="KW-0812">Transmembrane</keyword>
<dbReference type="PROSITE" id="PS50056">
    <property type="entry name" value="TYR_PHOSPHATASE_2"/>
    <property type="match status" value="1"/>
</dbReference>
<dbReference type="Pfam" id="PF00782">
    <property type="entry name" value="DSPc"/>
    <property type="match status" value="1"/>
</dbReference>
<dbReference type="Proteomes" id="UP000501939">
    <property type="component" value="Chromosome"/>
</dbReference>
<dbReference type="SUPFAM" id="SSF52799">
    <property type="entry name" value="(Phosphotyrosine protein) phosphatases II"/>
    <property type="match status" value="1"/>
</dbReference>
<evidence type="ECO:0000256" key="1">
    <source>
        <dbReference type="SAM" id="Phobius"/>
    </source>
</evidence>
<feature type="transmembrane region" description="Helical" evidence="1">
    <location>
        <begin position="223"/>
        <end position="241"/>
    </location>
</feature>
<dbReference type="RefSeq" id="WP_166324756.1">
    <property type="nucleotide sequence ID" value="NZ_CP049916.1"/>
</dbReference>
<organism evidence="3 4">
    <name type="scientific">Acinetobacter lanii</name>
    <dbReference type="NCBI Taxonomy" id="2715163"/>
    <lineage>
        <taxon>Bacteria</taxon>
        <taxon>Pseudomonadati</taxon>
        <taxon>Pseudomonadota</taxon>
        <taxon>Gammaproteobacteria</taxon>
        <taxon>Moraxellales</taxon>
        <taxon>Moraxellaceae</taxon>
        <taxon>Acinetobacter</taxon>
    </lineage>
</organism>
<feature type="transmembrane region" description="Helical" evidence="1">
    <location>
        <begin position="134"/>
        <end position="152"/>
    </location>
</feature>
<reference evidence="3 4" key="1">
    <citation type="submission" date="2020-03" db="EMBL/GenBank/DDBJ databases">
        <authorList>
            <person name="Zhu W."/>
        </authorList>
    </citation>
    <scope>NUCLEOTIDE SEQUENCE [LARGE SCALE GENOMIC DNA]</scope>
    <source>
        <strain evidence="3 4">185</strain>
    </source>
</reference>
<name>A0A6G8S4Q4_9GAMM</name>
<feature type="transmembrane region" description="Helical" evidence="1">
    <location>
        <begin position="91"/>
        <end position="111"/>
    </location>
</feature>
<feature type="transmembrane region" description="Helical" evidence="1">
    <location>
        <begin position="183"/>
        <end position="202"/>
    </location>
</feature>
<protein>
    <submittedName>
        <fullName evidence="3">Phosphatase PAP2/dual specificity phosphatase family protein</fullName>
    </submittedName>
</protein>
<feature type="transmembrane region" description="Helical" evidence="1">
    <location>
        <begin position="247"/>
        <end position="265"/>
    </location>
</feature>
<sequence length="467" mass="54044">MLKNLEREHGTWKWGLLCLVVLAPLFFLSYGFANQYAASLSHVPSIVFDWEKHIPLWPWTIVPYWSIDLFYGLSLLLCWNRFELKQHTLRLLLAQLISIACFLLFPLKFSFERPEFQGFFGLWFDVLMGFDKPFNQMPSLHIVLLVILWDFYRRHSPAHLKYIVDVWSFLIALSILTTWQHHFIDLPTGLIVGGVCIWLLPIETISPFSKDSLQRLTPKHLKLGGYYLLASIALGMIAGLFKGIFLWLYSPAISLFLDSLAYFLVRPHFFQKTSNGHMSAGAWILFAPYFLFAWLNSRIWTRAHPEDSLLIDNQQLQIYLGRIPHPSIAQKYTLLFDCCAELPCSTSITQTQPQPQPQCNGHYAAYPSLDLIPLQANQLHHAVEQLDQLYQDFQQPELKHPKLLIFCALGYSRSVSILAAWLIKHHHCQNAHDAMTFIQNARPWIVLKDEQLKNINLYALKLKGLAP</sequence>
<dbReference type="KEGG" id="alj:G8D99_09030"/>
<feature type="transmembrane region" description="Helical" evidence="1">
    <location>
        <begin position="159"/>
        <end position="177"/>
    </location>
</feature>
<dbReference type="CDD" id="cd03386">
    <property type="entry name" value="PAP2_Aur1_like"/>
    <property type="match status" value="1"/>
</dbReference>
<evidence type="ECO:0000313" key="4">
    <source>
        <dbReference type="Proteomes" id="UP000501939"/>
    </source>
</evidence>
<feature type="domain" description="Tyrosine specific protein phosphatases" evidence="2">
    <location>
        <begin position="380"/>
        <end position="453"/>
    </location>
</feature>
<gene>
    <name evidence="3" type="ORF">G8D99_09030</name>
</gene>
<dbReference type="InterPro" id="IPR029021">
    <property type="entry name" value="Prot-tyrosine_phosphatase-like"/>
</dbReference>
<keyword evidence="1" id="KW-0472">Membrane</keyword>
<dbReference type="InterPro" id="IPR000387">
    <property type="entry name" value="Tyr_Pase_dom"/>
</dbReference>
<keyword evidence="4" id="KW-1185">Reference proteome</keyword>
<dbReference type="InterPro" id="IPR000340">
    <property type="entry name" value="Dual-sp_phosphatase_cat-dom"/>
</dbReference>
<dbReference type="EMBL" id="CP049916">
    <property type="protein sequence ID" value="QIO09147.1"/>
    <property type="molecule type" value="Genomic_DNA"/>
</dbReference>
<feature type="transmembrane region" description="Helical" evidence="1">
    <location>
        <begin position="57"/>
        <end position="79"/>
    </location>
</feature>
<dbReference type="PANTHER" id="PTHR47216">
    <property type="match status" value="1"/>
</dbReference>
<keyword evidence="1" id="KW-1133">Transmembrane helix</keyword>
<proteinExistence type="predicted"/>